<keyword evidence="8 9" id="KW-0472">Membrane</keyword>
<keyword evidence="6 9" id="KW-1133">Transmembrane helix</keyword>
<feature type="transmembrane region" description="Helical" evidence="9">
    <location>
        <begin position="6"/>
        <end position="23"/>
    </location>
</feature>
<evidence type="ECO:0000313" key="12">
    <source>
        <dbReference type="Proteomes" id="UP000317722"/>
    </source>
</evidence>
<comment type="subunit">
    <text evidence="9">The Tat system comprises two distinct complexes: a TatABC complex, containing multiple copies of TatA, TatB and TatC subunits, and a separate TatA complex, containing only TatA subunits. Substrates initially bind to the TatABC complex, which probably triggers association of the separate TatA complex to form the active translocon.</text>
</comment>
<evidence type="ECO:0000256" key="5">
    <source>
        <dbReference type="ARBA" id="ARBA00022927"/>
    </source>
</evidence>
<name>A0A502D1J3_9MICO</name>
<dbReference type="InterPro" id="IPR003369">
    <property type="entry name" value="TatA/B/E"/>
</dbReference>
<evidence type="ECO:0000313" key="11">
    <source>
        <dbReference type="EMBL" id="TPG17996.1"/>
    </source>
</evidence>
<dbReference type="Gene3D" id="1.20.5.3310">
    <property type="match status" value="1"/>
</dbReference>
<comment type="similarity">
    <text evidence="9">Belongs to the TatA/E family.</text>
</comment>
<gene>
    <name evidence="9 11" type="primary">tatA</name>
    <name evidence="11" type="ORF">EAH86_06140</name>
</gene>
<dbReference type="PANTHER" id="PTHR42982">
    <property type="entry name" value="SEC-INDEPENDENT PROTEIN TRANSLOCASE PROTEIN TATA"/>
    <property type="match status" value="1"/>
</dbReference>
<organism evidence="11 12">
    <name type="scientific">Pedococcus bigeumensis</name>
    <dbReference type="NCBI Taxonomy" id="433644"/>
    <lineage>
        <taxon>Bacteria</taxon>
        <taxon>Bacillati</taxon>
        <taxon>Actinomycetota</taxon>
        <taxon>Actinomycetes</taxon>
        <taxon>Micrococcales</taxon>
        <taxon>Intrasporangiaceae</taxon>
        <taxon>Pedococcus</taxon>
    </lineage>
</organism>
<dbReference type="NCBIfam" id="NF001854">
    <property type="entry name" value="PRK00575.1"/>
    <property type="match status" value="1"/>
</dbReference>
<protein>
    <recommendedName>
        <fullName evidence="9">Sec-independent protein translocase protein TatA</fullName>
    </recommendedName>
</protein>
<dbReference type="GO" id="GO:0043953">
    <property type="term" value="P:protein transport by the Tat complex"/>
    <property type="evidence" value="ECO:0007669"/>
    <property type="project" value="UniProtKB-UniRule"/>
</dbReference>
<dbReference type="OrthoDB" id="5245163at2"/>
<comment type="caution">
    <text evidence="11">The sequence shown here is derived from an EMBL/GenBank/DDBJ whole genome shotgun (WGS) entry which is preliminary data.</text>
</comment>
<keyword evidence="12" id="KW-1185">Reference proteome</keyword>
<dbReference type="InterPro" id="IPR006312">
    <property type="entry name" value="TatA/E"/>
</dbReference>
<feature type="compositionally biased region" description="Pro residues" evidence="10">
    <location>
        <begin position="71"/>
        <end position="80"/>
    </location>
</feature>
<comment type="subcellular location">
    <subcellularLocation>
        <location evidence="1 9">Cell membrane</location>
        <topology evidence="1 9">Single-pass membrane protein</topology>
    </subcellularLocation>
</comment>
<dbReference type="Proteomes" id="UP000317722">
    <property type="component" value="Unassembled WGS sequence"/>
</dbReference>
<feature type="region of interest" description="Disordered" evidence="10">
    <location>
        <begin position="44"/>
        <end position="98"/>
    </location>
</feature>
<evidence type="ECO:0000256" key="2">
    <source>
        <dbReference type="ARBA" id="ARBA00022448"/>
    </source>
</evidence>
<evidence type="ECO:0000256" key="7">
    <source>
        <dbReference type="ARBA" id="ARBA00023010"/>
    </source>
</evidence>
<dbReference type="GO" id="GO:0033281">
    <property type="term" value="C:TAT protein transport complex"/>
    <property type="evidence" value="ECO:0007669"/>
    <property type="project" value="UniProtKB-UniRule"/>
</dbReference>
<evidence type="ECO:0000256" key="3">
    <source>
        <dbReference type="ARBA" id="ARBA00022475"/>
    </source>
</evidence>
<accession>A0A502D1J3</accession>
<dbReference type="Pfam" id="PF02416">
    <property type="entry name" value="TatA_B_E"/>
    <property type="match status" value="1"/>
</dbReference>
<dbReference type="AlphaFoldDB" id="A0A502D1J3"/>
<evidence type="ECO:0000256" key="6">
    <source>
        <dbReference type="ARBA" id="ARBA00022989"/>
    </source>
</evidence>
<evidence type="ECO:0000256" key="10">
    <source>
        <dbReference type="SAM" id="MobiDB-lite"/>
    </source>
</evidence>
<reference evidence="11 12" key="1">
    <citation type="journal article" date="2019" name="Environ. Microbiol.">
        <title>Species interactions and distinct microbial communities in high Arctic permafrost affected cryosols are associated with the CH4 and CO2 gas fluxes.</title>
        <authorList>
            <person name="Altshuler I."/>
            <person name="Hamel J."/>
            <person name="Turney S."/>
            <person name="Magnuson E."/>
            <person name="Levesque R."/>
            <person name="Greer C."/>
            <person name="Whyte L.G."/>
        </authorList>
    </citation>
    <scope>NUCLEOTIDE SEQUENCE [LARGE SCALE GENOMIC DNA]</scope>
    <source>
        <strain evidence="11 12">S9.3A</strain>
    </source>
</reference>
<dbReference type="HAMAP" id="MF_00236">
    <property type="entry name" value="TatA_E"/>
    <property type="match status" value="1"/>
</dbReference>
<dbReference type="EMBL" id="RCZM01000002">
    <property type="protein sequence ID" value="TPG17996.1"/>
    <property type="molecule type" value="Genomic_DNA"/>
</dbReference>
<dbReference type="GO" id="GO:0008320">
    <property type="term" value="F:protein transmembrane transporter activity"/>
    <property type="evidence" value="ECO:0007669"/>
    <property type="project" value="UniProtKB-UniRule"/>
</dbReference>
<keyword evidence="4 9" id="KW-0812">Transmembrane</keyword>
<evidence type="ECO:0000256" key="8">
    <source>
        <dbReference type="ARBA" id="ARBA00023136"/>
    </source>
</evidence>
<keyword evidence="5 9" id="KW-0653">Protein transport</keyword>
<dbReference type="RefSeq" id="WP_140737762.1">
    <property type="nucleotide sequence ID" value="NZ_RCZM01000002.1"/>
</dbReference>
<feature type="compositionally biased region" description="Basic and acidic residues" evidence="10">
    <location>
        <begin position="60"/>
        <end position="69"/>
    </location>
</feature>
<keyword evidence="3 9" id="KW-1003">Cell membrane</keyword>
<keyword evidence="7 9" id="KW-0811">Translocation</keyword>
<evidence type="ECO:0000256" key="1">
    <source>
        <dbReference type="ARBA" id="ARBA00004162"/>
    </source>
</evidence>
<comment type="function">
    <text evidence="9">Part of the twin-arginine translocation (Tat) system that transports large folded proteins containing a characteristic twin-arginine motif in their signal peptide across membranes. TatA could form the protein-conducting channel of the Tat system.</text>
</comment>
<evidence type="ECO:0000256" key="4">
    <source>
        <dbReference type="ARBA" id="ARBA00022692"/>
    </source>
</evidence>
<keyword evidence="2 9" id="KW-0813">Transport</keyword>
<sequence>MRGLFEGWHIIILLVLLVVLFGFKRLPDAARSIGRSMRIFKSEVQEMKTDGKSAASSDTVKGEAIKDPDAPVAPPAPEPASPIREDNSPRTDNTSGAS</sequence>
<evidence type="ECO:0000256" key="9">
    <source>
        <dbReference type="HAMAP-Rule" id="MF_00236"/>
    </source>
</evidence>
<dbReference type="PANTHER" id="PTHR42982:SF8">
    <property type="entry name" value="SEC-INDEPENDENT PROTEIN TRANSLOCASE PROTEIN TATA"/>
    <property type="match status" value="1"/>
</dbReference>
<proteinExistence type="inferred from homology"/>